<dbReference type="Proteomes" id="UP000332515">
    <property type="component" value="Unassembled WGS sequence"/>
</dbReference>
<organism evidence="2 3">
    <name type="scientific">Segnochrobactrum spirostomi</name>
    <dbReference type="NCBI Taxonomy" id="2608987"/>
    <lineage>
        <taxon>Bacteria</taxon>
        <taxon>Pseudomonadati</taxon>
        <taxon>Pseudomonadota</taxon>
        <taxon>Alphaproteobacteria</taxon>
        <taxon>Hyphomicrobiales</taxon>
        <taxon>Segnochrobactraceae</taxon>
        <taxon>Segnochrobactrum</taxon>
    </lineage>
</organism>
<name>A0A6A7XZP8_9HYPH</name>
<dbReference type="PANTHER" id="PTHR34989">
    <property type="entry name" value="PROTEIN HDED"/>
    <property type="match status" value="1"/>
</dbReference>
<evidence type="ECO:0000313" key="2">
    <source>
        <dbReference type="EMBL" id="MQT11391.1"/>
    </source>
</evidence>
<dbReference type="AlphaFoldDB" id="A0A6A7XZP8"/>
<feature type="transmembrane region" description="Helical" evidence="1">
    <location>
        <begin position="137"/>
        <end position="156"/>
    </location>
</feature>
<feature type="transmembrane region" description="Helical" evidence="1">
    <location>
        <begin position="103"/>
        <end position="125"/>
    </location>
</feature>
<dbReference type="EMBL" id="VWNA01000001">
    <property type="protein sequence ID" value="MQT11391.1"/>
    <property type="molecule type" value="Genomic_DNA"/>
</dbReference>
<dbReference type="GO" id="GO:0005886">
    <property type="term" value="C:plasma membrane"/>
    <property type="evidence" value="ECO:0007669"/>
    <property type="project" value="TreeGrafter"/>
</dbReference>
<keyword evidence="3" id="KW-1185">Reference proteome</keyword>
<dbReference type="InterPro" id="IPR052712">
    <property type="entry name" value="Acid_resist_chaperone_HdeD"/>
</dbReference>
<feature type="transmembrane region" description="Helical" evidence="1">
    <location>
        <begin position="47"/>
        <end position="67"/>
    </location>
</feature>
<feature type="transmembrane region" description="Helical" evidence="1">
    <location>
        <begin position="21"/>
        <end position="41"/>
    </location>
</feature>
<accession>A0A6A7XZP8</accession>
<evidence type="ECO:0000256" key="1">
    <source>
        <dbReference type="SAM" id="Phobius"/>
    </source>
</evidence>
<gene>
    <name evidence="2" type="ORF">F0357_01615</name>
</gene>
<proteinExistence type="predicted"/>
<keyword evidence="1" id="KW-0472">Membrane</keyword>
<dbReference type="PANTHER" id="PTHR34989:SF1">
    <property type="entry name" value="PROTEIN HDED"/>
    <property type="match status" value="1"/>
</dbReference>
<feature type="transmembrane region" description="Helical" evidence="1">
    <location>
        <begin position="79"/>
        <end position="97"/>
    </location>
</feature>
<dbReference type="Pfam" id="PF03729">
    <property type="entry name" value="DUF308"/>
    <property type="match status" value="1"/>
</dbReference>
<reference evidence="2 3" key="1">
    <citation type="submission" date="2019-09" db="EMBL/GenBank/DDBJ databases">
        <title>Segnochrobactrum spirostomi gen. nov., sp. nov., isolated from the ciliate Spirostomum cf. yagiui and description of a novel family, Segnochrobactraceae fam. nov. within the order Rhizobiales of the class Alphaproteobacteria.</title>
        <authorList>
            <person name="Akter S."/>
            <person name="Shazib S.U.A."/>
            <person name="Shin M.K."/>
        </authorList>
    </citation>
    <scope>NUCLEOTIDE SEQUENCE [LARGE SCALE GENOMIC DNA]</scope>
    <source>
        <strain evidence="2 3">Sp-1</strain>
    </source>
</reference>
<comment type="caution">
    <text evidence="2">The sequence shown here is derived from an EMBL/GenBank/DDBJ whole genome shotgun (WGS) entry which is preliminary data.</text>
</comment>
<protein>
    <submittedName>
        <fullName evidence="2">HdeD family acid-resistance protein</fullName>
    </submittedName>
</protein>
<dbReference type="InterPro" id="IPR005325">
    <property type="entry name" value="DUF308_memb"/>
</dbReference>
<evidence type="ECO:0000313" key="3">
    <source>
        <dbReference type="Proteomes" id="UP000332515"/>
    </source>
</evidence>
<keyword evidence="1" id="KW-0812">Transmembrane</keyword>
<keyword evidence="1" id="KW-1133">Transmembrane helix</keyword>
<sequence>MDMPIELTPAKLNAKLSGLRDAWKWFVVAGAALTVLGLVALGNLFAATLAVMFLTGILLIAAGIVQILHAFQARGWGKILYWLGSGVIYAIAGGIAIEKPVLASEVFTLMLGVVVLVTGVFRIIAALDARPALGWGWMLASAIVTTLFGLLITAQWPLNTEWLIGLVLGVDLVFQGVAWISFGLAIRRHV</sequence>
<feature type="transmembrane region" description="Helical" evidence="1">
    <location>
        <begin position="162"/>
        <end position="186"/>
    </location>
</feature>